<accession>A0A7Z0J8U4</accession>
<proteinExistence type="predicted"/>
<dbReference type="RefSeq" id="WP_179821634.1">
    <property type="nucleotide sequence ID" value="NZ_JACCFS010000001.1"/>
</dbReference>
<protein>
    <submittedName>
        <fullName evidence="2">Uncharacterized protein</fullName>
    </submittedName>
</protein>
<feature type="region of interest" description="Disordered" evidence="1">
    <location>
        <begin position="1"/>
        <end position="21"/>
    </location>
</feature>
<dbReference type="AlphaFoldDB" id="A0A7Z0J8U4"/>
<dbReference type="EMBL" id="JACCFS010000001">
    <property type="protein sequence ID" value="NYJ33453.1"/>
    <property type="molecule type" value="Genomic_DNA"/>
</dbReference>
<gene>
    <name evidence="2" type="ORF">HNR10_001334</name>
</gene>
<sequence length="81" mass="9020">MMRMMATRTTEGVAMTGPEHFKQGEKLLAKAEGREPNMPVPLVQRAQAHFMAAQVVATIRTAYASMPDDENALQLQDEWGM</sequence>
<name>A0A7Z0J8U4_9ACTN</name>
<comment type="caution">
    <text evidence="2">The sequence shown here is derived from an EMBL/GenBank/DDBJ whole genome shotgun (WGS) entry which is preliminary data.</text>
</comment>
<evidence type="ECO:0000313" key="2">
    <source>
        <dbReference type="EMBL" id="NYJ33453.1"/>
    </source>
</evidence>
<organism evidence="2 3">
    <name type="scientific">Nocardiopsis aegyptia</name>
    <dbReference type="NCBI Taxonomy" id="220378"/>
    <lineage>
        <taxon>Bacteria</taxon>
        <taxon>Bacillati</taxon>
        <taxon>Actinomycetota</taxon>
        <taxon>Actinomycetes</taxon>
        <taxon>Streptosporangiales</taxon>
        <taxon>Nocardiopsidaceae</taxon>
        <taxon>Nocardiopsis</taxon>
    </lineage>
</organism>
<keyword evidence="3" id="KW-1185">Reference proteome</keyword>
<evidence type="ECO:0000313" key="3">
    <source>
        <dbReference type="Proteomes" id="UP000572051"/>
    </source>
</evidence>
<dbReference type="Proteomes" id="UP000572051">
    <property type="component" value="Unassembled WGS sequence"/>
</dbReference>
<reference evidence="2 3" key="1">
    <citation type="submission" date="2020-07" db="EMBL/GenBank/DDBJ databases">
        <title>Sequencing the genomes of 1000 actinobacteria strains.</title>
        <authorList>
            <person name="Klenk H.-P."/>
        </authorList>
    </citation>
    <scope>NUCLEOTIDE SEQUENCE [LARGE SCALE GENOMIC DNA]</scope>
    <source>
        <strain evidence="2 3">DSM 44442</strain>
    </source>
</reference>
<evidence type="ECO:0000256" key="1">
    <source>
        <dbReference type="SAM" id="MobiDB-lite"/>
    </source>
</evidence>